<dbReference type="OrthoDB" id="5147543at2"/>
<name>A0A4R7JA10_9ACTN</name>
<sequence>MGWEAEDWVLQAKAANAERHTRTAGRRDLVNDLASMLFVADPIGLDSGTNTDEYLPEAETVVIGLPPTAGPDDVLTLLHTTFVTLFDSDIAGPRNRHTELAGRIWKHWATYRDQSSDNESPRST</sequence>
<comment type="caution">
    <text evidence="1">The sequence shown here is derived from an EMBL/GenBank/DDBJ whole genome shotgun (WGS) entry which is preliminary data.</text>
</comment>
<dbReference type="AlphaFoldDB" id="A0A4R7JA10"/>
<organism evidence="1 2">
    <name type="scientific">Naumannella halotolerans</name>
    <dbReference type="NCBI Taxonomy" id="993414"/>
    <lineage>
        <taxon>Bacteria</taxon>
        <taxon>Bacillati</taxon>
        <taxon>Actinomycetota</taxon>
        <taxon>Actinomycetes</taxon>
        <taxon>Propionibacteriales</taxon>
        <taxon>Propionibacteriaceae</taxon>
        <taxon>Naumannella</taxon>
    </lineage>
</organism>
<keyword evidence="2" id="KW-1185">Reference proteome</keyword>
<dbReference type="RefSeq" id="WP_133754606.1">
    <property type="nucleotide sequence ID" value="NZ_SOAW01000001.1"/>
</dbReference>
<evidence type="ECO:0000313" key="2">
    <source>
        <dbReference type="Proteomes" id="UP000295371"/>
    </source>
</evidence>
<accession>A0A4R7JA10</accession>
<evidence type="ECO:0000313" key="1">
    <source>
        <dbReference type="EMBL" id="TDT34195.1"/>
    </source>
</evidence>
<dbReference type="EMBL" id="SOAW01000001">
    <property type="protein sequence ID" value="TDT34195.1"/>
    <property type="molecule type" value="Genomic_DNA"/>
</dbReference>
<gene>
    <name evidence="1" type="ORF">CLV29_1851</name>
</gene>
<dbReference type="Proteomes" id="UP000295371">
    <property type="component" value="Unassembled WGS sequence"/>
</dbReference>
<proteinExistence type="predicted"/>
<reference evidence="1 2" key="1">
    <citation type="submission" date="2019-03" db="EMBL/GenBank/DDBJ databases">
        <title>Genomic Encyclopedia of Archaeal and Bacterial Type Strains, Phase II (KMG-II): from individual species to whole genera.</title>
        <authorList>
            <person name="Goeker M."/>
        </authorList>
    </citation>
    <scope>NUCLEOTIDE SEQUENCE [LARGE SCALE GENOMIC DNA]</scope>
    <source>
        <strain evidence="1 2">DSM 24323</strain>
    </source>
</reference>
<protein>
    <submittedName>
        <fullName evidence="1">Uncharacterized protein</fullName>
    </submittedName>
</protein>